<proteinExistence type="predicted"/>
<sequence length="234" mass="24436">LEDSPLEPQRWSPKSWSHGDVTSGPLSTVVIKSGTPTDSFTRVVNISEPTTVMTADVFVEPREIIVTDVSADAGIAPTLAGGADLTQGDPLQGILALKLDNPQYPGPGGAGDFSEMSTGEVVVNSITILESGTAEQNAGEDHPAVELAYLYDETNGTAGLQATGATPDSRIGTATFGNAGAPDYATFTSLGYRVPPDESRIIYLVYDILGDAQINPEITVGAELTDYTFIMPAA</sequence>
<name>X0XY58_9ZZZZ</name>
<organism evidence="2">
    <name type="scientific">marine sediment metagenome</name>
    <dbReference type="NCBI Taxonomy" id="412755"/>
    <lineage>
        <taxon>unclassified sequences</taxon>
        <taxon>metagenomes</taxon>
        <taxon>ecological metagenomes</taxon>
    </lineage>
</organism>
<accession>X0XY58</accession>
<dbReference type="EMBL" id="BARS01051748">
    <property type="protein sequence ID" value="GAG48364.1"/>
    <property type="molecule type" value="Genomic_DNA"/>
</dbReference>
<feature type="region of interest" description="Disordered" evidence="1">
    <location>
        <begin position="1"/>
        <end position="23"/>
    </location>
</feature>
<protein>
    <submittedName>
        <fullName evidence="2">Uncharacterized protein</fullName>
    </submittedName>
</protein>
<comment type="caution">
    <text evidence="2">The sequence shown here is derived from an EMBL/GenBank/DDBJ whole genome shotgun (WGS) entry which is preliminary data.</text>
</comment>
<dbReference type="AlphaFoldDB" id="X0XY58"/>
<evidence type="ECO:0000313" key="2">
    <source>
        <dbReference type="EMBL" id="GAG48364.1"/>
    </source>
</evidence>
<feature type="non-terminal residue" evidence="2">
    <location>
        <position position="234"/>
    </location>
</feature>
<feature type="non-terminal residue" evidence="2">
    <location>
        <position position="1"/>
    </location>
</feature>
<reference evidence="2" key="1">
    <citation type="journal article" date="2014" name="Front. Microbiol.">
        <title>High frequency of phylogenetically diverse reductive dehalogenase-homologous genes in deep subseafloor sedimentary metagenomes.</title>
        <authorList>
            <person name="Kawai M."/>
            <person name="Futagami T."/>
            <person name="Toyoda A."/>
            <person name="Takaki Y."/>
            <person name="Nishi S."/>
            <person name="Hori S."/>
            <person name="Arai W."/>
            <person name="Tsubouchi T."/>
            <person name="Morono Y."/>
            <person name="Uchiyama I."/>
            <person name="Ito T."/>
            <person name="Fujiyama A."/>
            <person name="Inagaki F."/>
            <person name="Takami H."/>
        </authorList>
    </citation>
    <scope>NUCLEOTIDE SEQUENCE</scope>
    <source>
        <strain evidence="2">Expedition CK06-06</strain>
    </source>
</reference>
<evidence type="ECO:0000256" key="1">
    <source>
        <dbReference type="SAM" id="MobiDB-lite"/>
    </source>
</evidence>
<gene>
    <name evidence="2" type="ORF">S01H1_77022</name>
</gene>